<feature type="domain" description="Protein kinase" evidence="6">
    <location>
        <begin position="102"/>
        <end position="362"/>
    </location>
</feature>
<evidence type="ECO:0000259" key="6">
    <source>
        <dbReference type="PROSITE" id="PS50011"/>
    </source>
</evidence>
<keyword evidence="8" id="KW-1185">Reference proteome</keyword>
<dbReference type="EMBL" id="JASJQH010000079">
    <property type="protein sequence ID" value="KAK9767423.1"/>
    <property type="molecule type" value="Genomic_DNA"/>
</dbReference>
<evidence type="ECO:0000256" key="5">
    <source>
        <dbReference type="ARBA" id="ARBA00022840"/>
    </source>
</evidence>
<keyword evidence="2" id="KW-0808">Transferase</keyword>
<proteinExistence type="predicted"/>
<evidence type="ECO:0000313" key="8">
    <source>
        <dbReference type="Proteomes" id="UP001479436"/>
    </source>
</evidence>
<keyword evidence="5" id="KW-0067">ATP-binding</keyword>
<dbReference type="SMART" id="SM00220">
    <property type="entry name" value="S_TKc"/>
    <property type="match status" value="1"/>
</dbReference>
<evidence type="ECO:0000313" key="7">
    <source>
        <dbReference type="EMBL" id="KAK9767423.1"/>
    </source>
</evidence>
<dbReference type="InterPro" id="IPR008271">
    <property type="entry name" value="Ser/Thr_kinase_AS"/>
</dbReference>
<evidence type="ECO:0000256" key="3">
    <source>
        <dbReference type="ARBA" id="ARBA00022741"/>
    </source>
</evidence>
<protein>
    <submittedName>
        <fullName evidence="7">Nitrogen permease reactivator protein</fullName>
    </submittedName>
</protein>
<dbReference type="PANTHER" id="PTHR24345">
    <property type="entry name" value="SERINE/THREONINE-PROTEIN KINASE PLK"/>
    <property type="match status" value="1"/>
</dbReference>
<gene>
    <name evidence="7" type="primary">NPR1_6</name>
    <name evidence="7" type="ORF">K7432_002822</name>
</gene>
<dbReference type="Pfam" id="PF00069">
    <property type="entry name" value="Pkinase"/>
    <property type="match status" value="1"/>
</dbReference>
<evidence type="ECO:0000256" key="1">
    <source>
        <dbReference type="ARBA" id="ARBA00022527"/>
    </source>
</evidence>
<keyword evidence="3" id="KW-0547">Nucleotide-binding</keyword>
<keyword evidence="1" id="KW-0723">Serine/threonine-protein kinase</keyword>
<keyword evidence="4" id="KW-0418">Kinase</keyword>
<dbReference type="PANTHER" id="PTHR24345:SF91">
    <property type="entry name" value="SERINE_THREONINE-PROTEIN KINASE PLK4"/>
    <property type="match status" value="1"/>
</dbReference>
<evidence type="ECO:0000256" key="4">
    <source>
        <dbReference type="ARBA" id="ARBA00022777"/>
    </source>
</evidence>
<organism evidence="7 8">
    <name type="scientific">Basidiobolus ranarum</name>
    <dbReference type="NCBI Taxonomy" id="34480"/>
    <lineage>
        <taxon>Eukaryota</taxon>
        <taxon>Fungi</taxon>
        <taxon>Fungi incertae sedis</taxon>
        <taxon>Zoopagomycota</taxon>
        <taxon>Entomophthoromycotina</taxon>
        <taxon>Basidiobolomycetes</taxon>
        <taxon>Basidiobolales</taxon>
        <taxon>Basidiobolaceae</taxon>
        <taxon>Basidiobolus</taxon>
    </lineage>
</organism>
<dbReference type="SUPFAM" id="SSF56112">
    <property type="entry name" value="Protein kinase-like (PK-like)"/>
    <property type="match status" value="1"/>
</dbReference>
<reference evidence="7 8" key="1">
    <citation type="submission" date="2023-04" db="EMBL/GenBank/DDBJ databases">
        <title>Genome of Basidiobolus ranarum AG-B5.</title>
        <authorList>
            <person name="Stajich J.E."/>
            <person name="Carter-House D."/>
            <person name="Gryganskyi A."/>
        </authorList>
    </citation>
    <scope>NUCLEOTIDE SEQUENCE [LARGE SCALE GENOMIC DNA]</scope>
    <source>
        <strain evidence="7 8">AG-B5</strain>
    </source>
</reference>
<sequence>MVLVHSQPTDPSKGVPIPFHKVDIYDPSHEPVPELCSSSSSSSEISLGSPIPSRFIFKALCSSPQKKSRWAQVKGQPSLCDLPLFAALKKRKDHQSLKELYGEFTKPCCLGSGGEVYPTSSPITGKKYAVKAFRCRYPYETPREYCMSISNEIYIAASLHHENIIRTVDVLEEYGRIYQVMEYCPRDLFTVFEESNPTTDEVNRYFVELVRGLAHLHSRGVAHRDLKLENLCIGEDGHLKIIDFGFATNFRSPFSSEHVLASGVIGSSTFIAPEVWTTESYDPSKDDIWALGVLYIGMLTRIFPWEKATVDDKNFALFMSSWDSLSLFKQCPPEAIPLIKRMLTIDPNRRATIEEVMQDPWFQSLEAKITKD</sequence>
<dbReference type="InterPro" id="IPR011009">
    <property type="entry name" value="Kinase-like_dom_sf"/>
</dbReference>
<dbReference type="Gene3D" id="1.10.510.10">
    <property type="entry name" value="Transferase(Phosphotransferase) domain 1"/>
    <property type="match status" value="1"/>
</dbReference>
<dbReference type="InterPro" id="IPR000719">
    <property type="entry name" value="Prot_kinase_dom"/>
</dbReference>
<evidence type="ECO:0000256" key="2">
    <source>
        <dbReference type="ARBA" id="ARBA00022679"/>
    </source>
</evidence>
<accession>A0ABR2X0Y9</accession>
<name>A0ABR2X0Y9_9FUNG</name>
<dbReference type="PROSITE" id="PS00108">
    <property type="entry name" value="PROTEIN_KINASE_ST"/>
    <property type="match status" value="1"/>
</dbReference>
<comment type="caution">
    <text evidence="7">The sequence shown here is derived from an EMBL/GenBank/DDBJ whole genome shotgun (WGS) entry which is preliminary data.</text>
</comment>
<dbReference type="Proteomes" id="UP001479436">
    <property type="component" value="Unassembled WGS sequence"/>
</dbReference>
<dbReference type="PROSITE" id="PS50011">
    <property type="entry name" value="PROTEIN_KINASE_DOM"/>
    <property type="match status" value="1"/>
</dbReference>